<keyword evidence="1" id="KW-0479">Metal-binding</keyword>
<dbReference type="Proteomes" id="UP000092461">
    <property type="component" value="Unassembled WGS sequence"/>
</dbReference>
<dbReference type="InterPro" id="IPR013087">
    <property type="entry name" value="Znf_C2H2_type"/>
</dbReference>
<evidence type="ECO:0000256" key="3">
    <source>
        <dbReference type="ARBA" id="ARBA00022771"/>
    </source>
</evidence>
<feature type="region of interest" description="Disordered" evidence="6">
    <location>
        <begin position="223"/>
        <end position="264"/>
    </location>
</feature>
<dbReference type="EMBL" id="GITU01010269">
    <property type="protein sequence ID" value="MBC1178972.1"/>
    <property type="molecule type" value="Transcribed_RNA"/>
</dbReference>
<accession>A0A1B0C839</accession>
<dbReference type="Pfam" id="PF00096">
    <property type="entry name" value="zf-C2H2"/>
    <property type="match status" value="1"/>
</dbReference>
<keyword evidence="3 5" id="KW-0863">Zinc-finger</keyword>
<evidence type="ECO:0000313" key="9">
    <source>
        <dbReference type="EnsemblMetazoa" id="LLOJ000052-PA"/>
    </source>
</evidence>
<keyword evidence="10" id="KW-1185">Reference proteome</keyword>
<evidence type="ECO:0000256" key="4">
    <source>
        <dbReference type="ARBA" id="ARBA00022833"/>
    </source>
</evidence>
<dbReference type="GO" id="GO:0043565">
    <property type="term" value="F:sequence-specific DNA binding"/>
    <property type="evidence" value="ECO:0007669"/>
    <property type="project" value="TreeGrafter"/>
</dbReference>
<evidence type="ECO:0000256" key="5">
    <source>
        <dbReference type="PROSITE-ProRule" id="PRU00042"/>
    </source>
</evidence>
<organism evidence="9 10">
    <name type="scientific">Lutzomyia longipalpis</name>
    <name type="common">Sand fly</name>
    <dbReference type="NCBI Taxonomy" id="7200"/>
    <lineage>
        <taxon>Eukaryota</taxon>
        <taxon>Metazoa</taxon>
        <taxon>Ecdysozoa</taxon>
        <taxon>Arthropoda</taxon>
        <taxon>Hexapoda</taxon>
        <taxon>Insecta</taxon>
        <taxon>Pterygota</taxon>
        <taxon>Neoptera</taxon>
        <taxon>Endopterygota</taxon>
        <taxon>Diptera</taxon>
        <taxon>Nematocera</taxon>
        <taxon>Psychodoidea</taxon>
        <taxon>Psychodidae</taxon>
        <taxon>Lutzomyia</taxon>
        <taxon>Lutzomyia</taxon>
    </lineage>
</organism>
<reference evidence="10" key="1">
    <citation type="submission" date="2012-05" db="EMBL/GenBank/DDBJ databases">
        <title>Whole Genome Assembly of Lutzomyia longipalpis.</title>
        <authorList>
            <person name="Richards S."/>
            <person name="Qu C."/>
            <person name="Dillon R."/>
            <person name="Worley K."/>
            <person name="Scherer S."/>
            <person name="Batterton M."/>
            <person name="Taylor A."/>
            <person name="Hawes A."/>
            <person name="Hernandez B."/>
            <person name="Kovar C."/>
            <person name="Mandapat C."/>
            <person name="Pham C."/>
            <person name="Qu C."/>
            <person name="Jing C."/>
            <person name="Bess C."/>
            <person name="Bandaranaike D."/>
            <person name="Ngo D."/>
            <person name="Ongeri F."/>
            <person name="Arias F."/>
            <person name="Lara F."/>
            <person name="Weissenberger G."/>
            <person name="Kamau G."/>
            <person name="Han H."/>
            <person name="Shen H."/>
            <person name="Dinh H."/>
            <person name="Khalil I."/>
            <person name="Jones J."/>
            <person name="Shafer J."/>
            <person name="Jayaseelan J."/>
            <person name="Quiroz J."/>
            <person name="Blankenburg K."/>
            <person name="Nguyen L."/>
            <person name="Jackson L."/>
            <person name="Francisco L."/>
            <person name="Tang L.-Y."/>
            <person name="Pu L.-L."/>
            <person name="Perales L."/>
            <person name="Lorensuhewa L."/>
            <person name="Munidasa M."/>
            <person name="Coyle M."/>
            <person name="Taylor M."/>
            <person name="Puazo M."/>
            <person name="Firestine M."/>
            <person name="Scheel M."/>
            <person name="Javaid M."/>
            <person name="Wang M."/>
            <person name="Li M."/>
            <person name="Tabassum N."/>
            <person name="Saada N."/>
            <person name="Osuji N."/>
            <person name="Aqrawi P."/>
            <person name="Fu Q."/>
            <person name="Thornton R."/>
            <person name="Raj R."/>
            <person name="Goodspeed R."/>
            <person name="Mata R."/>
            <person name="Najjar R."/>
            <person name="Gubbala S."/>
            <person name="Lee S."/>
            <person name="Denson S."/>
            <person name="Patil S."/>
            <person name="Macmil S."/>
            <person name="Qi S."/>
            <person name="Matskevitch T."/>
            <person name="Palculict T."/>
            <person name="Mathew T."/>
            <person name="Vee V."/>
            <person name="Velamala V."/>
            <person name="Korchina V."/>
            <person name="Cai W."/>
            <person name="Liu W."/>
            <person name="Dai W."/>
            <person name="Zou X."/>
            <person name="Zhu Y."/>
            <person name="Zhang Y."/>
            <person name="Wu Y.-Q."/>
            <person name="Xin Y."/>
            <person name="Nazarath L."/>
            <person name="Kovar C."/>
            <person name="Han Y."/>
            <person name="Muzny D."/>
            <person name="Gibbs R."/>
        </authorList>
    </citation>
    <scope>NUCLEOTIDE SEQUENCE [LARGE SCALE GENOMIC DNA]</scope>
    <source>
        <strain evidence="10">Jacobina</strain>
    </source>
</reference>
<reference evidence="9" key="3">
    <citation type="submission" date="2020-05" db="UniProtKB">
        <authorList>
            <consortium name="EnsemblMetazoa"/>
        </authorList>
    </citation>
    <scope>IDENTIFICATION</scope>
    <source>
        <strain evidence="9">Jacobina</strain>
    </source>
</reference>
<keyword evidence="2" id="KW-0677">Repeat</keyword>
<dbReference type="SUPFAM" id="SSF57667">
    <property type="entry name" value="beta-beta-alpha zinc fingers"/>
    <property type="match status" value="1"/>
</dbReference>
<evidence type="ECO:0000256" key="2">
    <source>
        <dbReference type="ARBA" id="ARBA00022737"/>
    </source>
</evidence>
<dbReference type="GO" id="GO:0008270">
    <property type="term" value="F:zinc ion binding"/>
    <property type="evidence" value="ECO:0007669"/>
    <property type="project" value="UniProtKB-KW"/>
</dbReference>
<dbReference type="GO" id="GO:0005634">
    <property type="term" value="C:nucleus"/>
    <property type="evidence" value="ECO:0007669"/>
    <property type="project" value="TreeGrafter"/>
</dbReference>
<keyword evidence="4" id="KW-0862">Zinc</keyword>
<dbReference type="EMBL" id="AJWK01000131">
    <property type="status" value="NOT_ANNOTATED_CDS"/>
    <property type="molecule type" value="Genomic_DNA"/>
</dbReference>
<dbReference type="GO" id="GO:0000981">
    <property type="term" value="F:DNA-binding transcription factor activity, RNA polymerase II-specific"/>
    <property type="evidence" value="ECO:0007669"/>
    <property type="project" value="TreeGrafter"/>
</dbReference>
<feature type="domain" description="C2H2-type" evidence="7">
    <location>
        <begin position="197"/>
        <end position="220"/>
    </location>
</feature>
<dbReference type="Gene3D" id="3.30.160.60">
    <property type="entry name" value="Classic Zinc Finger"/>
    <property type="match status" value="2"/>
</dbReference>
<dbReference type="PANTHER" id="PTHR24408:SF58">
    <property type="entry name" value="TRANSCRIPTION FACTOR (TFIIIA), PUTATIVE (AFU_ORTHOLOGUE AFUA_1G05150)-RELATED"/>
    <property type="match status" value="1"/>
</dbReference>
<dbReference type="EnsemblMetazoa" id="LLOJ000052-RA">
    <property type="protein sequence ID" value="LLOJ000052-PA"/>
    <property type="gene ID" value="LLOJ000052"/>
</dbReference>
<feature type="compositionally biased region" description="Low complexity" evidence="6">
    <location>
        <begin position="249"/>
        <end position="258"/>
    </location>
</feature>
<dbReference type="AlphaFoldDB" id="A0A1B0C839"/>
<evidence type="ECO:0000313" key="8">
    <source>
        <dbReference type="EMBL" id="MBC1178972.1"/>
    </source>
</evidence>
<dbReference type="PROSITE" id="PS00028">
    <property type="entry name" value="ZINC_FINGER_C2H2_1"/>
    <property type="match status" value="2"/>
</dbReference>
<name>A0A1B0C839_LUTLO</name>
<proteinExistence type="predicted"/>
<dbReference type="SMART" id="SM00355">
    <property type="entry name" value="ZnF_C2H2"/>
    <property type="match status" value="2"/>
</dbReference>
<feature type="region of interest" description="Disordered" evidence="6">
    <location>
        <begin position="14"/>
        <end position="33"/>
    </location>
</feature>
<evidence type="ECO:0000313" key="10">
    <source>
        <dbReference type="Proteomes" id="UP000092461"/>
    </source>
</evidence>
<dbReference type="PROSITE" id="PS50157">
    <property type="entry name" value="ZINC_FINGER_C2H2_2"/>
    <property type="match status" value="2"/>
</dbReference>
<evidence type="ECO:0000256" key="6">
    <source>
        <dbReference type="SAM" id="MobiDB-lite"/>
    </source>
</evidence>
<protein>
    <recommendedName>
        <fullName evidence="7">C2H2-type domain-containing protein</fullName>
    </recommendedName>
</protein>
<dbReference type="InterPro" id="IPR036236">
    <property type="entry name" value="Znf_C2H2_sf"/>
</dbReference>
<dbReference type="Pfam" id="PF12874">
    <property type="entry name" value="zf-met"/>
    <property type="match status" value="1"/>
</dbReference>
<dbReference type="VEuPathDB" id="VectorBase:LLOJ000052"/>
<dbReference type="VEuPathDB" id="VectorBase:LLONM1_008082"/>
<dbReference type="PANTHER" id="PTHR24408">
    <property type="entry name" value="ZINC FINGER PROTEIN"/>
    <property type="match status" value="1"/>
</dbReference>
<sequence length="281" mass="31340">MSNSLASHIEQHMEFDSDLGEEQHLGQQTPRKHKMMEDVAVMEEQRTTKCAKTEKPGNEGMVPKVEMVELFHAEQPQPTYCNIQTLLIGTPTNPGDKTLTIAVPPTTANQMTHHPQNPPEVLPEHKIQMTTDGTWMEKAPQAVEPSSSGNVPADKCRVKGAKANCLSPHPCPVCSRLYSNVSNLRQHMRLIHNPTAVVCNMCQKTFNSQLYLKRHISSVHGYTANGQQGQAGGVISNEREDSKPPAPNQQQQQQQQQQHTQAATTWNIYETMENPNPIITQ</sequence>
<evidence type="ECO:0000256" key="1">
    <source>
        <dbReference type="ARBA" id="ARBA00022723"/>
    </source>
</evidence>
<feature type="domain" description="C2H2-type" evidence="7">
    <location>
        <begin position="169"/>
        <end position="192"/>
    </location>
</feature>
<reference evidence="8" key="2">
    <citation type="journal article" date="2020" name="BMC">
        <title>Leishmania infection induces a limited differential gene expression in the sand fly midgut.</title>
        <authorList>
            <person name="Coutinho-Abreu I.V."/>
            <person name="Serafim T.D."/>
            <person name="Meneses C."/>
            <person name="Kamhawi S."/>
            <person name="Oliveira F."/>
            <person name="Valenzuela J.G."/>
        </authorList>
    </citation>
    <scope>NUCLEOTIDE SEQUENCE</scope>
    <source>
        <strain evidence="8">Jacobina</strain>
        <tissue evidence="8">Midgut</tissue>
    </source>
</reference>
<evidence type="ECO:0000259" key="7">
    <source>
        <dbReference type="PROSITE" id="PS50157"/>
    </source>
</evidence>